<name>A0A517N4I6_9BACT</name>
<dbReference type="Proteomes" id="UP000318538">
    <property type="component" value="Chromosome"/>
</dbReference>
<feature type="region of interest" description="Disordered" evidence="1">
    <location>
        <begin position="11"/>
        <end position="107"/>
    </location>
</feature>
<dbReference type="RefSeq" id="WP_145167725.1">
    <property type="nucleotide sequence ID" value="NZ_CP036525.1"/>
</dbReference>
<protein>
    <submittedName>
        <fullName evidence="2">Uncharacterized protein</fullName>
    </submittedName>
</protein>
<proteinExistence type="predicted"/>
<dbReference type="OrthoDB" id="282063at2"/>
<evidence type="ECO:0000313" key="2">
    <source>
        <dbReference type="EMBL" id="QDT01918.1"/>
    </source>
</evidence>
<dbReference type="AlphaFoldDB" id="A0A517N4I6"/>
<dbReference type="EMBL" id="CP036525">
    <property type="protein sequence ID" value="QDT01918.1"/>
    <property type="molecule type" value="Genomic_DNA"/>
</dbReference>
<feature type="compositionally biased region" description="Polar residues" evidence="1">
    <location>
        <begin position="61"/>
        <end position="80"/>
    </location>
</feature>
<evidence type="ECO:0000313" key="3">
    <source>
        <dbReference type="Proteomes" id="UP000318538"/>
    </source>
</evidence>
<gene>
    <name evidence="2" type="ORF">K227x_02870</name>
</gene>
<organism evidence="2 3">
    <name type="scientific">Rubripirellula lacrimiformis</name>
    <dbReference type="NCBI Taxonomy" id="1930273"/>
    <lineage>
        <taxon>Bacteria</taxon>
        <taxon>Pseudomonadati</taxon>
        <taxon>Planctomycetota</taxon>
        <taxon>Planctomycetia</taxon>
        <taxon>Pirellulales</taxon>
        <taxon>Pirellulaceae</taxon>
        <taxon>Rubripirellula</taxon>
    </lineage>
</organism>
<feature type="compositionally biased region" description="Low complexity" evidence="1">
    <location>
        <begin position="35"/>
        <end position="48"/>
    </location>
</feature>
<reference evidence="2 3" key="1">
    <citation type="submission" date="2019-02" db="EMBL/GenBank/DDBJ databases">
        <title>Deep-cultivation of Planctomycetes and their phenomic and genomic characterization uncovers novel biology.</title>
        <authorList>
            <person name="Wiegand S."/>
            <person name="Jogler M."/>
            <person name="Boedeker C."/>
            <person name="Pinto D."/>
            <person name="Vollmers J."/>
            <person name="Rivas-Marin E."/>
            <person name="Kohn T."/>
            <person name="Peeters S.H."/>
            <person name="Heuer A."/>
            <person name="Rast P."/>
            <person name="Oberbeckmann S."/>
            <person name="Bunk B."/>
            <person name="Jeske O."/>
            <person name="Meyerdierks A."/>
            <person name="Storesund J.E."/>
            <person name="Kallscheuer N."/>
            <person name="Luecker S."/>
            <person name="Lage O.M."/>
            <person name="Pohl T."/>
            <person name="Merkel B.J."/>
            <person name="Hornburger P."/>
            <person name="Mueller R.-W."/>
            <person name="Bruemmer F."/>
            <person name="Labrenz M."/>
            <person name="Spormann A.M."/>
            <person name="Op den Camp H."/>
            <person name="Overmann J."/>
            <person name="Amann R."/>
            <person name="Jetten M.S.M."/>
            <person name="Mascher T."/>
            <person name="Medema M.H."/>
            <person name="Devos D.P."/>
            <person name="Kaster A.-K."/>
            <person name="Ovreas L."/>
            <person name="Rohde M."/>
            <person name="Galperin M.Y."/>
            <person name="Jogler C."/>
        </authorList>
    </citation>
    <scope>NUCLEOTIDE SEQUENCE [LARGE SCALE GENOMIC DNA]</scope>
    <source>
        <strain evidence="2 3">K22_7</strain>
    </source>
</reference>
<accession>A0A517N4I6</accession>
<feature type="compositionally biased region" description="Polar residues" evidence="1">
    <location>
        <begin position="24"/>
        <end position="34"/>
    </location>
</feature>
<sequence>MPLLKLWNTIRGRSTPDVVADAQPPSSVDTVPSQATSPSASVGSAPAVQNLGIPDSGGTGNQTPSVGTSESGNSQTGTRETGNRAAVAKAGRKTKAKSAPVAVTPQSPVATQVPEAVKPAKPARRPAFGIFGSSGPHAALCKQIKSLPARTILEINVEDGTRAIAVLETLAANLPAPAPVADSESEAATTAPAIRYLVIDQFEMAGGQTTLKQFHQTLREAAIRPQVIPEPIDRGLVRVAHTYGAVDLILIATPVDQWQNETIMKLIDRVSHSGTTLMFRDGDAWKSYQQNTAPLRRAA</sequence>
<dbReference type="KEGG" id="rlc:K227x_02870"/>
<keyword evidence="3" id="KW-1185">Reference proteome</keyword>
<evidence type="ECO:0000256" key="1">
    <source>
        <dbReference type="SAM" id="MobiDB-lite"/>
    </source>
</evidence>